<feature type="domain" description="Aminotransferase class I/classII large" evidence="8">
    <location>
        <begin position="36"/>
        <end position="383"/>
    </location>
</feature>
<evidence type="ECO:0000256" key="2">
    <source>
        <dbReference type="ARBA" id="ARBA00007441"/>
    </source>
</evidence>
<dbReference type="EMBL" id="WPHG01000001">
    <property type="protein sequence ID" value="MVA95666.1"/>
    <property type="molecule type" value="Genomic_DNA"/>
</dbReference>
<comment type="caution">
    <text evidence="9">The sequence shown here is derived from an EMBL/GenBank/DDBJ whole genome shotgun (WGS) entry which is preliminary data.</text>
</comment>
<gene>
    <name evidence="9" type="ORF">GN330_00165</name>
</gene>
<accession>A0A844Q6I8</accession>
<keyword evidence="3 7" id="KW-0032">Aminotransferase</keyword>
<organism evidence="9 10">
    <name type="scientific">Nitratireductor arenosus</name>
    <dbReference type="NCBI Taxonomy" id="2682096"/>
    <lineage>
        <taxon>Bacteria</taxon>
        <taxon>Pseudomonadati</taxon>
        <taxon>Pseudomonadota</taxon>
        <taxon>Alphaproteobacteria</taxon>
        <taxon>Hyphomicrobiales</taxon>
        <taxon>Phyllobacteriaceae</taxon>
        <taxon>Nitratireductor</taxon>
    </lineage>
</organism>
<dbReference type="AlphaFoldDB" id="A0A844Q6I8"/>
<evidence type="ECO:0000256" key="5">
    <source>
        <dbReference type="ARBA" id="ARBA00022898"/>
    </source>
</evidence>
<dbReference type="InterPro" id="IPR004839">
    <property type="entry name" value="Aminotransferase_I/II_large"/>
</dbReference>
<dbReference type="GO" id="GO:0006520">
    <property type="term" value="P:amino acid metabolic process"/>
    <property type="evidence" value="ECO:0007669"/>
    <property type="project" value="InterPro"/>
</dbReference>
<sequence>MAFRQSDHLRDEARHAPESGITAVIGHGRGRAGLIPLWVGEGDLATPAFICDAAVDSLRGGDTFYTWQRGIPELRVALAAYYRRHFGAEFSDQEFIVTGGGMHAILMALQAVAGHGDEVVYISPAWPNFAAAAEIAGARAVPVELDLSDNGWTLDLARLEAAITPRTRAIFVNSPSNPTGWTASRTTLEHLRDIARRNRLWLIADEIYSRFHYGGARAPSFLDVTGTDDRILFVNSFSKNWAMTGWRIGWMRIPPQLQQVFENLVQYSNSGVPHFLQRGAVAALEQGDAFVGEQVERAHSARDRVCRALMATGRVRLAVPEGAFYLFFGIDGVTDSHRAALDIIDEANVGLAPGVAFGAGGEGLFRLCFHRRLDHVEEAAARLADWIVKR</sequence>
<comment type="cofactor">
    <cofactor evidence="1 7">
        <name>pyridoxal 5'-phosphate</name>
        <dbReference type="ChEBI" id="CHEBI:597326"/>
    </cofactor>
</comment>
<dbReference type="GO" id="GO:0004069">
    <property type="term" value="F:L-aspartate:2-oxoglutarate aminotransferase activity"/>
    <property type="evidence" value="ECO:0007669"/>
    <property type="project" value="UniProtKB-EC"/>
</dbReference>
<dbReference type="Proteomes" id="UP000463224">
    <property type="component" value="Unassembled WGS sequence"/>
</dbReference>
<comment type="catalytic activity">
    <reaction evidence="6">
        <text>L-aspartate + 2-oxoglutarate = oxaloacetate + L-glutamate</text>
        <dbReference type="Rhea" id="RHEA:21824"/>
        <dbReference type="ChEBI" id="CHEBI:16452"/>
        <dbReference type="ChEBI" id="CHEBI:16810"/>
        <dbReference type="ChEBI" id="CHEBI:29985"/>
        <dbReference type="ChEBI" id="CHEBI:29991"/>
        <dbReference type="EC" id="2.6.1.1"/>
    </reaction>
</comment>
<protein>
    <recommendedName>
        <fullName evidence="7">Aminotransferase</fullName>
        <ecNumber evidence="7">2.6.1.-</ecNumber>
    </recommendedName>
</protein>
<proteinExistence type="inferred from homology"/>
<dbReference type="Gene3D" id="3.90.1150.10">
    <property type="entry name" value="Aspartate Aminotransferase, domain 1"/>
    <property type="match status" value="1"/>
</dbReference>
<dbReference type="RefSeq" id="WP_156710561.1">
    <property type="nucleotide sequence ID" value="NZ_WPHG01000001.1"/>
</dbReference>
<dbReference type="Gene3D" id="3.40.640.10">
    <property type="entry name" value="Type I PLP-dependent aspartate aminotransferase-like (Major domain)"/>
    <property type="match status" value="1"/>
</dbReference>
<evidence type="ECO:0000256" key="3">
    <source>
        <dbReference type="ARBA" id="ARBA00022576"/>
    </source>
</evidence>
<dbReference type="InterPro" id="IPR050596">
    <property type="entry name" value="AspAT/PAT-like"/>
</dbReference>
<dbReference type="GO" id="GO:0030170">
    <property type="term" value="F:pyridoxal phosphate binding"/>
    <property type="evidence" value="ECO:0007669"/>
    <property type="project" value="InterPro"/>
</dbReference>
<dbReference type="PANTHER" id="PTHR46383:SF2">
    <property type="entry name" value="AMINOTRANSFERASE"/>
    <property type="match status" value="1"/>
</dbReference>
<comment type="similarity">
    <text evidence="2 7">Belongs to the class-I pyridoxal-phosphate-dependent aminotransferase family.</text>
</comment>
<dbReference type="EC" id="2.6.1.-" evidence="7"/>
<evidence type="ECO:0000256" key="1">
    <source>
        <dbReference type="ARBA" id="ARBA00001933"/>
    </source>
</evidence>
<keyword evidence="4 7" id="KW-0808">Transferase</keyword>
<dbReference type="InterPro" id="IPR015422">
    <property type="entry name" value="PyrdxlP-dep_Trfase_small"/>
</dbReference>
<evidence type="ECO:0000256" key="6">
    <source>
        <dbReference type="ARBA" id="ARBA00049185"/>
    </source>
</evidence>
<dbReference type="CDD" id="cd00609">
    <property type="entry name" value="AAT_like"/>
    <property type="match status" value="1"/>
</dbReference>
<evidence type="ECO:0000256" key="4">
    <source>
        <dbReference type="ARBA" id="ARBA00022679"/>
    </source>
</evidence>
<evidence type="ECO:0000313" key="9">
    <source>
        <dbReference type="EMBL" id="MVA95666.1"/>
    </source>
</evidence>
<evidence type="ECO:0000313" key="10">
    <source>
        <dbReference type="Proteomes" id="UP000463224"/>
    </source>
</evidence>
<dbReference type="InterPro" id="IPR015424">
    <property type="entry name" value="PyrdxlP-dep_Trfase"/>
</dbReference>
<dbReference type="SUPFAM" id="SSF53383">
    <property type="entry name" value="PLP-dependent transferases"/>
    <property type="match status" value="1"/>
</dbReference>
<dbReference type="InterPro" id="IPR015421">
    <property type="entry name" value="PyrdxlP-dep_Trfase_major"/>
</dbReference>
<dbReference type="PANTHER" id="PTHR46383">
    <property type="entry name" value="ASPARTATE AMINOTRANSFERASE"/>
    <property type="match status" value="1"/>
</dbReference>
<evidence type="ECO:0000259" key="8">
    <source>
        <dbReference type="Pfam" id="PF00155"/>
    </source>
</evidence>
<evidence type="ECO:0000256" key="7">
    <source>
        <dbReference type="RuleBase" id="RU000481"/>
    </source>
</evidence>
<dbReference type="InterPro" id="IPR004838">
    <property type="entry name" value="NHTrfase_class1_PyrdxlP-BS"/>
</dbReference>
<dbReference type="NCBIfam" id="NF004770">
    <property type="entry name" value="PRK06108.1"/>
    <property type="match status" value="1"/>
</dbReference>
<keyword evidence="10" id="KW-1185">Reference proteome</keyword>
<name>A0A844Q6I8_9HYPH</name>
<reference evidence="9 10" key="1">
    <citation type="submission" date="2019-12" db="EMBL/GenBank/DDBJ databases">
        <title>Nitratireductor arenosus sp. nov., Isolated from sea sand, Jeju island, South Korea.</title>
        <authorList>
            <person name="Kim W."/>
        </authorList>
    </citation>
    <scope>NUCLEOTIDE SEQUENCE [LARGE SCALE GENOMIC DNA]</scope>
    <source>
        <strain evidence="9 10">CAU 1489</strain>
    </source>
</reference>
<dbReference type="Pfam" id="PF00155">
    <property type="entry name" value="Aminotran_1_2"/>
    <property type="match status" value="1"/>
</dbReference>
<keyword evidence="5" id="KW-0663">Pyridoxal phosphate</keyword>
<dbReference type="PROSITE" id="PS00105">
    <property type="entry name" value="AA_TRANSFER_CLASS_1"/>
    <property type="match status" value="1"/>
</dbReference>